<proteinExistence type="predicted"/>
<gene>
    <name evidence="1" type="ORF">MENTE1834_LOCUS52</name>
</gene>
<dbReference type="Proteomes" id="UP001497535">
    <property type="component" value="Unassembled WGS sequence"/>
</dbReference>
<dbReference type="EMBL" id="CAVMJV010000001">
    <property type="protein sequence ID" value="CAK5005843.1"/>
    <property type="molecule type" value="Genomic_DNA"/>
</dbReference>
<sequence>MLPSQSLILNGPFSLKMSNYTINLISKLGSSRSIRKISLFFLFIHPHSADQFLPSSKKQRSFFASRVLNLFLKILSIFNDRLQQKNPSLFIYTKIFFKSFWYSPASPPPLPH</sequence>
<name>A0ACB0XK66_MELEN</name>
<organism evidence="1 2">
    <name type="scientific">Meloidogyne enterolobii</name>
    <name type="common">Root-knot nematode worm</name>
    <name type="synonym">Meloidogyne mayaguensis</name>
    <dbReference type="NCBI Taxonomy" id="390850"/>
    <lineage>
        <taxon>Eukaryota</taxon>
        <taxon>Metazoa</taxon>
        <taxon>Ecdysozoa</taxon>
        <taxon>Nematoda</taxon>
        <taxon>Chromadorea</taxon>
        <taxon>Rhabditida</taxon>
        <taxon>Tylenchina</taxon>
        <taxon>Tylenchomorpha</taxon>
        <taxon>Tylenchoidea</taxon>
        <taxon>Meloidogynidae</taxon>
        <taxon>Meloidogyninae</taxon>
        <taxon>Meloidogyne</taxon>
    </lineage>
</organism>
<accession>A0ACB0XK66</accession>
<keyword evidence="2" id="KW-1185">Reference proteome</keyword>
<comment type="caution">
    <text evidence="1">The sequence shown here is derived from an EMBL/GenBank/DDBJ whole genome shotgun (WGS) entry which is preliminary data.</text>
</comment>
<evidence type="ECO:0000313" key="1">
    <source>
        <dbReference type="EMBL" id="CAK5005843.1"/>
    </source>
</evidence>
<evidence type="ECO:0000313" key="2">
    <source>
        <dbReference type="Proteomes" id="UP001497535"/>
    </source>
</evidence>
<protein>
    <submittedName>
        <fullName evidence="1">Uncharacterized protein</fullName>
    </submittedName>
</protein>
<reference evidence="1" key="1">
    <citation type="submission" date="2023-11" db="EMBL/GenBank/DDBJ databases">
        <authorList>
            <person name="Poullet M."/>
        </authorList>
    </citation>
    <scope>NUCLEOTIDE SEQUENCE</scope>
    <source>
        <strain evidence="1">E1834</strain>
    </source>
</reference>